<sequence length="101" mass="11246">MSRDIFIDIYPLKKFPDVILGNGDGFRPELGNGDRFQPGSLKMRINFGLETGDFGPELKWGPILAQNPEIETGDFGPELKWGPILARNPEIETGDFGPELK</sequence>
<dbReference type="Proteomes" id="UP000234323">
    <property type="component" value="Unassembled WGS sequence"/>
</dbReference>
<proteinExistence type="predicted"/>
<name>A0A2I1GV61_9GLOM</name>
<evidence type="ECO:0000313" key="1">
    <source>
        <dbReference type="EMBL" id="PKY50506.1"/>
    </source>
</evidence>
<dbReference type="EMBL" id="LLXI01000884">
    <property type="protein sequence ID" value="PKY50506.1"/>
    <property type="molecule type" value="Genomic_DNA"/>
</dbReference>
<gene>
    <name evidence="1" type="ORF">RhiirA4_467014</name>
</gene>
<accession>A0A2I1GV61</accession>
<reference evidence="1 2" key="1">
    <citation type="submission" date="2015-10" db="EMBL/GenBank/DDBJ databases">
        <title>Genome analyses suggest a sexual origin of heterokaryosis in a supposedly ancient asexual fungus.</title>
        <authorList>
            <person name="Ropars J."/>
            <person name="Sedzielewska K."/>
            <person name="Noel J."/>
            <person name="Charron P."/>
            <person name="Farinelli L."/>
            <person name="Marton T."/>
            <person name="Kruger M."/>
            <person name="Pelin A."/>
            <person name="Brachmann A."/>
            <person name="Corradi N."/>
        </authorList>
    </citation>
    <scope>NUCLEOTIDE SEQUENCE [LARGE SCALE GENOMIC DNA]</scope>
    <source>
        <strain evidence="1 2">A4</strain>
    </source>
</reference>
<protein>
    <submittedName>
        <fullName evidence="1">Uncharacterized protein</fullName>
    </submittedName>
</protein>
<organism evidence="1 2">
    <name type="scientific">Rhizophagus irregularis</name>
    <dbReference type="NCBI Taxonomy" id="588596"/>
    <lineage>
        <taxon>Eukaryota</taxon>
        <taxon>Fungi</taxon>
        <taxon>Fungi incertae sedis</taxon>
        <taxon>Mucoromycota</taxon>
        <taxon>Glomeromycotina</taxon>
        <taxon>Glomeromycetes</taxon>
        <taxon>Glomerales</taxon>
        <taxon>Glomeraceae</taxon>
        <taxon>Rhizophagus</taxon>
    </lineage>
</organism>
<dbReference type="AlphaFoldDB" id="A0A2I1GV61"/>
<evidence type="ECO:0000313" key="2">
    <source>
        <dbReference type="Proteomes" id="UP000234323"/>
    </source>
</evidence>
<comment type="caution">
    <text evidence="1">The sequence shown here is derived from an EMBL/GenBank/DDBJ whole genome shotgun (WGS) entry which is preliminary data.</text>
</comment>
<keyword evidence="2" id="KW-1185">Reference proteome</keyword>